<name>A0A379LRX9_ENTAG</name>
<proteinExistence type="predicted"/>
<evidence type="ECO:0000313" key="2">
    <source>
        <dbReference type="Proteomes" id="UP000254640"/>
    </source>
</evidence>
<dbReference type="AlphaFoldDB" id="A0A379LRX9"/>
<protein>
    <submittedName>
        <fullName evidence="1">Uncharacterized protein</fullName>
    </submittedName>
</protein>
<reference evidence="1 2" key="1">
    <citation type="submission" date="2018-06" db="EMBL/GenBank/DDBJ databases">
        <authorList>
            <consortium name="Pathogen Informatics"/>
            <person name="Doyle S."/>
        </authorList>
    </citation>
    <scope>NUCLEOTIDE SEQUENCE [LARGE SCALE GENOMIC DNA]</scope>
    <source>
        <strain evidence="1 2">NCTC9381</strain>
    </source>
</reference>
<evidence type="ECO:0000313" key="1">
    <source>
        <dbReference type="EMBL" id="SUE06889.1"/>
    </source>
</evidence>
<keyword evidence="2" id="KW-1185">Reference proteome</keyword>
<dbReference type="EMBL" id="UGSO01000002">
    <property type="protein sequence ID" value="SUE06889.1"/>
    <property type="molecule type" value="Genomic_DNA"/>
</dbReference>
<accession>A0A379LRX9</accession>
<gene>
    <name evidence="1" type="ORF">NCTC9381_05752</name>
</gene>
<organism evidence="1 2">
    <name type="scientific">Enterobacter agglomerans</name>
    <name type="common">Erwinia herbicola</name>
    <name type="synonym">Pantoea agglomerans</name>
    <dbReference type="NCBI Taxonomy" id="549"/>
    <lineage>
        <taxon>Bacteria</taxon>
        <taxon>Pseudomonadati</taxon>
        <taxon>Pseudomonadota</taxon>
        <taxon>Gammaproteobacteria</taxon>
        <taxon>Enterobacterales</taxon>
        <taxon>Erwiniaceae</taxon>
        <taxon>Pantoea</taxon>
        <taxon>Pantoea agglomerans group</taxon>
    </lineage>
</organism>
<sequence>MNPWGVLITVNEEWMGAMSPVTQKVTLPRRNTDYSEREGLIIKLDLIQRIDALKITDAIKLRRTAVDNKKD</sequence>
<dbReference type="Proteomes" id="UP000254640">
    <property type="component" value="Unassembled WGS sequence"/>
</dbReference>